<keyword evidence="19" id="KW-1185">Reference proteome</keyword>
<evidence type="ECO:0000256" key="15">
    <source>
        <dbReference type="HAMAP-Rule" id="MF_01398"/>
    </source>
</evidence>
<feature type="coiled-coil region" evidence="17">
    <location>
        <begin position="51"/>
        <end position="119"/>
    </location>
</feature>
<dbReference type="Proteomes" id="UP000239872">
    <property type="component" value="Unassembled WGS sequence"/>
</dbReference>
<dbReference type="EMBL" id="PPSL01000002">
    <property type="protein sequence ID" value="PQJ11458.1"/>
    <property type="molecule type" value="Genomic_DNA"/>
</dbReference>
<keyword evidence="7 15" id="KW-1133">Transmembrane helix</keyword>
<evidence type="ECO:0000256" key="13">
    <source>
        <dbReference type="ARBA" id="ARBA00026054"/>
    </source>
</evidence>
<evidence type="ECO:0000256" key="3">
    <source>
        <dbReference type="ARBA" id="ARBA00022475"/>
    </source>
</evidence>
<keyword evidence="4 15" id="KW-0138">CF(0)</keyword>
<evidence type="ECO:0000256" key="6">
    <source>
        <dbReference type="ARBA" id="ARBA00022781"/>
    </source>
</evidence>
<evidence type="ECO:0000256" key="17">
    <source>
        <dbReference type="SAM" id="Coils"/>
    </source>
</evidence>
<keyword evidence="5 15" id="KW-0812">Transmembrane</keyword>
<dbReference type="Gene3D" id="1.20.5.620">
    <property type="entry name" value="F1F0 ATP synthase subunit B, membrane domain"/>
    <property type="match status" value="1"/>
</dbReference>
<accession>A0A2S7SXL7</accession>
<dbReference type="HAMAP" id="MF_01398">
    <property type="entry name" value="ATP_synth_b_bprime"/>
    <property type="match status" value="1"/>
</dbReference>
<name>A0A2S7SXL7_9BACT</name>
<sequence>MDLLTPELGLFFWTLIAFLVVFFILGKFAWKPILGILSEREKGITEAIASAEKMKGEMSQMKSENEKLMAQAHEERTAMLKEAKDIKDRIIGEAKEIAKTEANKIIIEAQAQINQQKNAAMTEVKNEIGTLALEVAEKILRKQLNSNEGQEAYMNMLANDIKLN</sequence>
<protein>
    <recommendedName>
        <fullName evidence="15">ATP synthase subunit b</fullName>
    </recommendedName>
    <alternativeName>
        <fullName evidence="15">ATP synthase F(0) sector subunit b</fullName>
    </alternativeName>
    <alternativeName>
        <fullName evidence="15">ATPase subunit I</fullName>
    </alternativeName>
    <alternativeName>
        <fullName evidence="15">F-type ATPase subunit b</fullName>
        <shortName evidence="15">F-ATPase subunit b</shortName>
    </alternativeName>
</protein>
<dbReference type="GO" id="GO:0046933">
    <property type="term" value="F:proton-transporting ATP synthase activity, rotational mechanism"/>
    <property type="evidence" value="ECO:0007669"/>
    <property type="project" value="UniProtKB-UniRule"/>
</dbReference>
<dbReference type="PANTHER" id="PTHR33445:SF1">
    <property type="entry name" value="ATP SYNTHASE SUBUNIT B"/>
    <property type="match status" value="1"/>
</dbReference>
<dbReference type="PANTHER" id="PTHR33445">
    <property type="entry name" value="ATP SYNTHASE SUBUNIT B', CHLOROPLASTIC"/>
    <property type="match status" value="1"/>
</dbReference>
<keyword evidence="2 15" id="KW-0813">Transport</keyword>
<evidence type="ECO:0000256" key="8">
    <source>
        <dbReference type="ARBA" id="ARBA00023065"/>
    </source>
</evidence>
<evidence type="ECO:0000256" key="9">
    <source>
        <dbReference type="ARBA" id="ARBA00023136"/>
    </source>
</evidence>
<feature type="transmembrane region" description="Helical" evidence="15">
    <location>
        <begin position="12"/>
        <end position="30"/>
    </location>
</feature>
<comment type="subcellular location">
    <subcellularLocation>
        <location evidence="15">Cell membrane</location>
        <topology evidence="15">Single-pass membrane protein</topology>
    </subcellularLocation>
    <subcellularLocation>
        <location evidence="14">Endomembrane system</location>
        <topology evidence="14">Single-pass membrane protein</topology>
    </subcellularLocation>
</comment>
<comment type="subunit">
    <text evidence="15">F-type ATPases have 2 components, F(1) - the catalytic core - and F(0) - the membrane proton channel. F(1) has five subunits: alpha(3), beta(3), gamma(1), delta(1), epsilon(1). F(0) has three main subunits: a(1), b(2) and c(10-14). The alpha and beta chains form an alternating ring which encloses part of the gamma chain. F(1) is attached to F(0) by a central stalk formed by the gamma and epsilon chains, while a peripheral stalk is formed by the delta and b chains.</text>
</comment>
<evidence type="ECO:0000313" key="18">
    <source>
        <dbReference type="EMBL" id="PQJ11458.1"/>
    </source>
</evidence>
<dbReference type="CDD" id="cd06503">
    <property type="entry name" value="ATP-synt_Fo_b"/>
    <property type="match status" value="1"/>
</dbReference>
<dbReference type="InterPro" id="IPR050059">
    <property type="entry name" value="ATP_synthase_B_chain"/>
</dbReference>
<evidence type="ECO:0000256" key="4">
    <source>
        <dbReference type="ARBA" id="ARBA00022547"/>
    </source>
</evidence>
<proteinExistence type="inferred from homology"/>
<comment type="caution">
    <text evidence="18">The sequence shown here is derived from an EMBL/GenBank/DDBJ whole genome shotgun (WGS) entry which is preliminary data.</text>
</comment>
<evidence type="ECO:0000256" key="12">
    <source>
        <dbReference type="ARBA" id="ARBA00025614"/>
    </source>
</evidence>
<dbReference type="InterPro" id="IPR002146">
    <property type="entry name" value="ATP_synth_b/b'su_bac/chlpt"/>
</dbReference>
<evidence type="ECO:0000256" key="2">
    <source>
        <dbReference type="ARBA" id="ARBA00022448"/>
    </source>
</evidence>
<dbReference type="GO" id="GO:0005886">
    <property type="term" value="C:plasma membrane"/>
    <property type="evidence" value="ECO:0007669"/>
    <property type="project" value="UniProtKB-SubCell"/>
</dbReference>
<keyword evidence="3 15" id="KW-1003">Cell membrane</keyword>
<comment type="function">
    <text evidence="12">Component of the F(0) channel, it forms part of the peripheral stalk, linking F(1) to F(0). The b'-subunit is a diverged and duplicated form of b found in plants and photosynthetic bacteria.</text>
</comment>
<dbReference type="Pfam" id="PF00430">
    <property type="entry name" value="ATP-synt_B"/>
    <property type="match status" value="1"/>
</dbReference>
<gene>
    <name evidence="15 18" type="primary">atpF</name>
    <name evidence="18" type="ORF">CJD36_006560</name>
</gene>
<reference evidence="18 19" key="1">
    <citation type="submission" date="2018-01" db="EMBL/GenBank/DDBJ databases">
        <title>A novel member of the phylum Bacteroidetes isolated from glacier ice.</title>
        <authorList>
            <person name="Liu Q."/>
            <person name="Xin Y.-H."/>
        </authorList>
    </citation>
    <scope>NUCLEOTIDE SEQUENCE [LARGE SCALE GENOMIC DNA]</scope>
    <source>
        <strain evidence="18 19">RB1R16</strain>
    </source>
</reference>
<dbReference type="AlphaFoldDB" id="A0A2S7SXL7"/>
<keyword evidence="10 15" id="KW-0066">ATP synthesis</keyword>
<evidence type="ECO:0000256" key="1">
    <source>
        <dbReference type="ARBA" id="ARBA00005513"/>
    </source>
</evidence>
<dbReference type="GO" id="GO:0046961">
    <property type="term" value="F:proton-transporting ATPase activity, rotational mechanism"/>
    <property type="evidence" value="ECO:0007669"/>
    <property type="project" value="TreeGrafter"/>
</dbReference>
<keyword evidence="8 15" id="KW-0406">Ion transport</keyword>
<evidence type="ECO:0000256" key="11">
    <source>
        <dbReference type="ARBA" id="ARBA00025198"/>
    </source>
</evidence>
<evidence type="ECO:0000256" key="16">
    <source>
        <dbReference type="RuleBase" id="RU003848"/>
    </source>
</evidence>
<evidence type="ECO:0000256" key="7">
    <source>
        <dbReference type="ARBA" id="ARBA00022989"/>
    </source>
</evidence>
<dbReference type="GO" id="GO:0012505">
    <property type="term" value="C:endomembrane system"/>
    <property type="evidence" value="ECO:0007669"/>
    <property type="project" value="UniProtKB-SubCell"/>
</dbReference>
<dbReference type="NCBIfam" id="TIGR01144">
    <property type="entry name" value="ATP_synt_b"/>
    <property type="match status" value="1"/>
</dbReference>
<keyword evidence="6 15" id="KW-0375">Hydrogen ion transport</keyword>
<dbReference type="InterPro" id="IPR005864">
    <property type="entry name" value="ATP_synth_F0_bsu_bac"/>
</dbReference>
<evidence type="ECO:0000256" key="10">
    <source>
        <dbReference type="ARBA" id="ARBA00023310"/>
    </source>
</evidence>
<evidence type="ECO:0000256" key="5">
    <source>
        <dbReference type="ARBA" id="ARBA00022692"/>
    </source>
</evidence>
<keyword evidence="9 15" id="KW-0472">Membrane</keyword>
<evidence type="ECO:0000256" key="14">
    <source>
        <dbReference type="ARBA" id="ARBA00037847"/>
    </source>
</evidence>
<organism evidence="18 19">
    <name type="scientific">Flavipsychrobacter stenotrophus</name>
    <dbReference type="NCBI Taxonomy" id="2077091"/>
    <lineage>
        <taxon>Bacteria</taxon>
        <taxon>Pseudomonadati</taxon>
        <taxon>Bacteroidota</taxon>
        <taxon>Chitinophagia</taxon>
        <taxon>Chitinophagales</taxon>
        <taxon>Chitinophagaceae</taxon>
        <taxon>Flavipsychrobacter</taxon>
    </lineage>
</organism>
<dbReference type="OrthoDB" id="9795289at2"/>
<keyword evidence="17" id="KW-0175">Coiled coil</keyword>
<comment type="subunit">
    <text evidence="13">F-type ATPases have 2 components, F(1) - the catalytic core - and F(0) - the membrane proton channel. F(1) has five subunits: alpha(3), beta(3), gamma(1), delta(1), epsilon(1). F(0) has four main subunits: a(1), b(2) and c(10-14). The alpha and beta chains form an alternating ring which encloses part of the gamma chain. F(1) is attached to F(0) by a central stalk formed by the gamma and epsilon chains, while a peripheral stalk is formed by the delta and b chains.</text>
</comment>
<comment type="similarity">
    <text evidence="1 15 16">Belongs to the ATPase B chain family.</text>
</comment>
<dbReference type="SUPFAM" id="SSF81573">
    <property type="entry name" value="F1F0 ATP synthase subunit B, membrane domain"/>
    <property type="match status" value="1"/>
</dbReference>
<dbReference type="GO" id="GO:0045259">
    <property type="term" value="C:proton-transporting ATP synthase complex"/>
    <property type="evidence" value="ECO:0007669"/>
    <property type="project" value="UniProtKB-KW"/>
</dbReference>
<dbReference type="InterPro" id="IPR028987">
    <property type="entry name" value="ATP_synth_B-like_membr_sf"/>
</dbReference>
<dbReference type="RefSeq" id="WP_105038338.1">
    <property type="nucleotide sequence ID" value="NZ_PPSL01000002.1"/>
</dbReference>
<evidence type="ECO:0000313" key="19">
    <source>
        <dbReference type="Proteomes" id="UP000239872"/>
    </source>
</evidence>
<comment type="function">
    <text evidence="11 15">F(1)F(0) ATP synthase produces ATP from ADP in the presence of a proton or sodium gradient. F-type ATPases consist of two structural domains, F(1) containing the extramembraneous catalytic core and F(0) containing the membrane proton channel, linked together by a central stalk and a peripheral stalk. During catalysis, ATP synthesis in the catalytic domain of F(1) is coupled via a rotary mechanism of the central stalk subunits to proton translocation.</text>
</comment>